<evidence type="ECO:0000313" key="7">
    <source>
        <dbReference type="Proteomes" id="UP000321393"/>
    </source>
</evidence>
<name>A0A5A7TUX7_CUCMM</name>
<dbReference type="Pfam" id="PF02992">
    <property type="entry name" value="Transposase_21"/>
    <property type="match status" value="1"/>
</dbReference>
<dbReference type="Pfam" id="PF03004">
    <property type="entry name" value="Transposase_24"/>
    <property type="match status" value="1"/>
</dbReference>
<organism evidence="6 7">
    <name type="scientific">Cucumis melo var. makuwa</name>
    <name type="common">Oriental melon</name>
    <dbReference type="NCBI Taxonomy" id="1194695"/>
    <lineage>
        <taxon>Eukaryota</taxon>
        <taxon>Viridiplantae</taxon>
        <taxon>Streptophyta</taxon>
        <taxon>Embryophyta</taxon>
        <taxon>Tracheophyta</taxon>
        <taxon>Spermatophyta</taxon>
        <taxon>Magnoliopsida</taxon>
        <taxon>eudicotyledons</taxon>
        <taxon>Gunneridae</taxon>
        <taxon>Pentapetalae</taxon>
        <taxon>rosids</taxon>
        <taxon>fabids</taxon>
        <taxon>Cucurbitales</taxon>
        <taxon>Cucurbitaceae</taxon>
        <taxon>Benincaseae</taxon>
        <taxon>Cucumis</taxon>
    </lineage>
</organism>
<dbReference type="AlphaFoldDB" id="A0A5A7TUX7"/>
<reference evidence="6 7" key="1">
    <citation type="submission" date="2019-08" db="EMBL/GenBank/DDBJ databases">
        <title>Draft genome sequences of two oriental melons (Cucumis melo L. var makuwa).</title>
        <authorList>
            <person name="Kwon S.-Y."/>
        </authorList>
    </citation>
    <scope>NUCLEOTIDE SEQUENCE [LARGE SCALE GENOMIC DNA]</scope>
    <source>
        <strain evidence="7">cv. SW 3</strain>
        <tissue evidence="6">Leaf</tissue>
    </source>
</reference>
<dbReference type="PANTHER" id="PTHR10775">
    <property type="entry name" value="OS08G0208400 PROTEIN"/>
    <property type="match status" value="1"/>
</dbReference>
<protein>
    <submittedName>
        <fullName evidence="6">Transposase</fullName>
    </submittedName>
</protein>
<evidence type="ECO:0000259" key="5">
    <source>
        <dbReference type="Pfam" id="PF13963"/>
    </source>
</evidence>
<evidence type="ECO:0000256" key="1">
    <source>
        <dbReference type="ARBA" id="ARBA00005234"/>
    </source>
</evidence>
<gene>
    <name evidence="6" type="ORF">E6C27_scaffold230G00410</name>
</gene>
<proteinExistence type="inferred from homology"/>
<feature type="domain" description="Transposase-associated" evidence="5">
    <location>
        <begin position="3"/>
        <end position="74"/>
    </location>
</feature>
<accession>A0A5A7TUX7</accession>
<evidence type="ECO:0000256" key="2">
    <source>
        <dbReference type="ARBA" id="ARBA00022670"/>
    </source>
</evidence>
<dbReference type="SUPFAM" id="SSF54001">
    <property type="entry name" value="Cysteine proteinases"/>
    <property type="match status" value="1"/>
</dbReference>
<evidence type="ECO:0000259" key="4">
    <source>
        <dbReference type="Pfam" id="PF02902"/>
    </source>
</evidence>
<evidence type="ECO:0000256" key="3">
    <source>
        <dbReference type="ARBA" id="ARBA00022801"/>
    </source>
</evidence>
<dbReference type="Pfam" id="PF02902">
    <property type="entry name" value="Peptidase_C48"/>
    <property type="match status" value="1"/>
</dbReference>
<dbReference type="EMBL" id="SSTE01013576">
    <property type="protein sequence ID" value="KAA0046884.1"/>
    <property type="molecule type" value="Genomic_DNA"/>
</dbReference>
<dbReference type="GO" id="GO:0008234">
    <property type="term" value="F:cysteine-type peptidase activity"/>
    <property type="evidence" value="ECO:0007669"/>
    <property type="project" value="InterPro"/>
</dbReference>
<evidence type="ECO:0000313" key="6">
    <source>
        <dbReference type="EMBL" id="KAA0046884.1"/>
    </source>
</evidence>
<dbReference type="InterPro" id="IPR038765">
    <property type="entry name" value="Papain-like_cys_pep_sf"/>
</dbReference>
<keyword evidence="3" id="KW-0378">Hydrolase</keyword>
<dbReference type="InterPro" id="IPR003653">
    <property type="entry name" value="Peptidase_C48_C"/>
</dbReference>
<dbReference type="InterPro" id="IPR004242">
    <property type="entry name" value="Transposase_21"/>
</dbReference>
<dbReference type="InterPro" id="IPR004252">
    <property type="entry name" value="Probable_transposase_24"/>
</dbReference>
<dbReference type="PANTHER" id="PTHR10775:SF182">
    <property type="entry name" value="TRANSPOSON, EN_SPM-LIKE, TRANSPOSASE-ASSOCIATED DOMAIN PROTEIN-RELATED"/>
    <property type="match status" value="1"/>
</dbReference>
<sequence length="1018" mass="118195">MDRSWMHKSRLPKDYELGVENFISFGFSNTKDASIRCPCLKCGNCEKQSRTTIRDHLYVNGIDESYKIWFWHGEQQLPESSLYEESSKFDTHMYEVNDVGRINEMIEVAHEEYSKDPNEFEKLLNDAEKSLYEGCKKFTKLSTLVKLYNLKVRYGWSDISFSELLKTLKEILPTFNEIPTSIYEAKKTLGALGMSYEKIHACPNDCCLYRKEHANATECPECGESRWKYANNANEGKKQIPVKVVWYFPPIPRFKRLFRSINNAKNLIWHSNERVIGGKLRHPADSPAWKLIDLKWPDFGSEPRNIRLALSADRINPHSEMSSKYSCWPVVIVIYNLPPWLCMKRKFMMLSMLISGPRQPGDDIGTYLAPLIEDLKLLWESGVECYDANQEEIFNLRVVLLWTINDFSAYGNLSEFSVKSIFSLHMEPTIVIDDQDKEVGGAEIDGLVVRVVNEHVEKPKQQRKRGPTIMFDVTHVRSEGERKLVEYNEDGVPIGENGAKLNSFIGSCVHYHIPIIYATWIDVPAELKEKIYTIVETAFIIDNRSRKSILKTAGTAFRQFKHWLTKKYILPFKNEPTLLKRPPYMYSYIDQKQWKEFVRSRLCPHFEDKRKLQQERRKKNKYNHRLSRKGYANLQEELKNIPSEESELGRASMWKKVRVDKKGQYDNEDVQEVVNRIDEISKTCADKESSPNDVLTQALGTRESSGRVRGVGRFVTPSTYFHTAKRSKKRNEEIDKLSDENEKLRFKEVVKDEVNVDVIILNDLQKDAIEVRNEKEVVCEFNMKMSLPLKTILRFAENVMDKDSGIRYQLPFSLFGIGRKTCVLREDIIDFCNMREVKTLTFVAYTVYLHSQDKLSNYIFVGPSLISVGHNTQEVRARNLCSRLMASKSNQLVLAPFNPGGHWALLAIKAYDEAVYYLDSLRTTSRVDIRYVTDTAITIFWSQKNIQTSRKQPIWKTVKCPLQVGVVECGYYVMRYMRNIITNRSIVVTDLIDTKTSYSQLELDEVRMELADFLGGHM</sequence>
<feature type="domain" description="Ubiquitin-like protease family profile" evidence="4">
    <location>
        <begin position="888"/>
        <end position="988"/>
    </location>
</feature>
<keyword evidence="2" id="KW-0645">Protease</keyword>
<dbReference type="InterPro" id="IPR029480">
    <property type="entry name" value="Transpos_assoc"/>
</dbReference>
<comment type="similarity">
    <text evidence="1">Belongs to the peptidase C48 family.</text>
</comment>
<dbReference type="Proteomes" id="UP000321393">
    <property type="component" value="Unassembled WGS sequence"/>
</dbReference>
<dbReference type="Pfam" id="PF13963">
    <property type="entry name" value="Transpos_assoc"/>
    <property type="match status" value="1"/>
</dbReference>
<dbReference type="Gene3D" id="3.40.395.10">
    <property type="entry name" value="Adenoviral Proteinase, Chain A"/>
    <property type="match status" value="1"/>
</dbReference>
<dbReference type="OrthoDB" id="1869436at2759"/>
<comment type="caution">
    <text evidence="6">The sequence shown here is derived from an EMBL/GenBank/DDBJ whole genome shotgun (WGS) entry which is preliminary data.</text>
</comment>
<dbReference type="GO" id="GO:0006508">
    <property type="term" value="P:proteolysis"/>
    <property type="evidence" value="ECO:0007669"/>
    <property type="project" value="UniProtKB-KW"/>
</dbReference>